<evidence type="ECO:0000313" key="2">
    <source>
        <dbReference type="Proteomes" id="UP001488838"/>
    </source>
</evidence>
<name>A0AAW0HSD0_MYOGA</name>
<organism evidence="1 2">
    <name type="scientific">Myodes glareolus</name>
    <name type="common">Bank vole</name>
    <name type="synonym">Clethrionomys glareolus</name>
    <dbReference type="NCBI Taxonomy" id="447135"/>
    <lineage>
        <taxon>Eukaryota</taxon>
        <taxon>Metazoa</taxon>
        <taxon>Chordata</taxon>
        <taxon>Craniata</taxon>
        <taxon>Vertebrata</taxon>
        <taxon>Euteleostomi</taxon>
        <taxon>Mammalia</taxon>
        <taxon>Eutheria</taxon>
        <taxon>Euarchontoglires</taxon>
        <taxon>Glires</taxon>
        <taxon>Rodentia</taxon>
        <taxon>Myomorpha</taxon>
        <taxon>Muroidea</taxon>
        <taxon>Cricetidae</taxon>
        <taxon>Arvicolinae</taxon>
        <taxon>Myodes</taxon>
    </lineage>
</organism>
<comment type="caution">
    <text evidence="1">The sequence shown here is derived from an EMBL/GenBank/DDBJ whole genome shotgun (WGS) entry which is preliminary data.</text>
</comment>
<protein>
    <submittedName>
        <fullName evidence="1">Uncharacterized protein</fullName>
    </submittedName>
</protein>
<accession>A0AAW0HSD0</accession>
<dbReference type="AlphaFoldDB" id="A0AAW0HSD0"/>
<keyword evidence="2" id="KW-1185">Reference proteome</keyword>
<dbReference type="Proteomes" id="UP001488838">
    <property type="component" value="Unassembled WGS sequence"/>
</dbReference>
<evidence type="ECO:0000313" key="1">
    <source>
        <dbReference type="EMBL" id="KAK7805071.1"/>
    </source>
</evidence>
<reference evidence="1 2" key="1">
    <citation type="journal article" date="2023" name="bioRxiv">
        <title>Conserved and derived expression patterns and positive selection on dental genes reveal complex evolutionary context of ever-growing rodent molars.</title>
        <authorList>
            <person name="Calamari Z.T."/>
            <person name="Song A."/>
            <person name="Cohen E."/>
            <person name="Akter M."/>
            <person name="Roy R.D."/>
            <person name="Hallikas O."/>
            <person name="Christensen M.M."/>
            <person name="Li P."/>
            <person name="Marangoni P."/>
            <person name="Jernvall J."/>
            <person name="Klein O.D."/>
        </authorList>
    </citation>
    <scope>NUCLEOTIDE SEQUENCE [LARGE SCALE GENOMIC DNA]</scope>
    <source>
        <strain evidence="1">V071</strain>
    </source>
</reference>
<proteinExistence type="predicted"/>
<sequence>MTRHYRGCAGVQQGGQSVRSFPRYSEVFPGLLSRSPQTMILLGKGGIGHPVVLAWEPQDQMVYPDWTAASHLQQSLRHLQPYPEGPPRCDIIHWAPGLQRSPLDMCLGKIVAGQNGP</sequence>
<dbReference type="EMBL" id="JBBHLL010000354">
    <property type="protein sequence ID" value="KAK7805071.1"/>
    <property type="molecule type" value="Genomic_DNA"/>
</dbReference>
<gene>
    <name evidence="1" type="ORF">U0070_006477</name>
</gene>